<evidence type="ECO:0000313" key="2">
    <source>
        <dbReference type="EMBL" id="KAG7449328.1"/>
    </source>
</evidence>
<keyword evidence="3" id="KW-1185">Reference proteome</keyword>
<sequence length="175" mass="19912">MWTLRCSAAARTIENGRAFSVCCKQSGDRDSSIKSFRLMSAKFGSKITQKCCRVHMSKLNPDRLTHRRRKYRHFCQEGSPTSTPFCPRLLPTTLCQDSVIGRDKVARASRCDAIVTVIVLFPSSSTANRHPSLHPTNTTLRQLHEPSGDWKESQRHIHLRHSCSTLLAVDRYLCR</sequence>
<name>A0A9P8AVA5_9AGAR</name>
<dbReference type="Proteomes" id="UP000812287">
    <property type="component" value="Unassembled WGS sequence"/>
</dbReference>
<dbReference type="RefSeq" id="XP_043042828.1">
    <property type="nucleotide sequence ID" value="XM_043181838.1"/>
</dbReference>
<evidence type="ECO:0000313" key="3">
    <source>
        <dbReference type="Proteomes" id="UP000812287"/>
    </source>
</evidence>
<proteinExistence type="predicted"/>
<feature type="compositionally biased region" description="Polar residues" evidence="1">
    <location>
        <begin position="127"/>
        <end position="141"/>
    </location>
</feature>
<reference evidence="2" key="1">
    <citation type="submission" date="2020-11" db="EMBL/GenBank/DDBJ databases">
        <title>Adaptations for nitrogen fixation in a non-lichenized fungal sporocarp promotes dispersal by wood-feeding termites.</title>
        <authorList>
            <consortium name="DOE Joint Genome Institute"/>
            <person name="Koch R.A."/>
            <person name="Yoon G."/>
            <person name="Arayal U."/>
            <person name="Lail K."/>
            <person name="Amirebrahimi M."/>
            <person name="Labutti K."/>
            <person name="Lipzen A."/>
            <person name="Riley R."/>
            <person name="Barry K."/>
            <person name="Henrissat B."/>
            <person name="Grigoriev I.V."/>
            <person name="Herr J.R."/>
            <person name="Aime M.C."/>
        </authorList>
    </citation>
    <scope>NUCLEOTIDE SEQUENCE</scope>
    <source>
        <strain evidence="2">MCA 3950</strain>
    </source>
</reference>
<organism evidence="2 3">
    <name type="scientific">Guyanagaster necrorhizus</name>
    <dbReference type="NCBI Taxonomy" id="856835"/>
    <lineage>
        <taxon>Eukaryota</taxon>
        <taxon>Fungi</taxon>
        <taxon>Dikarya</taxon>
        <taxon>Basidiomycota</taxon>
        <taxon>Agaricomycotina</taxon>
        <taxon>Agaricomycetes</taxon>
        <taxon>Agaricomycetidae</taxon>
        <taxon>Agaricales</taxon>
        <taxon>Marasmiineae</taxon>
        <taxon>Physalacriaceae</taxon>
        <taxon>Guyanagaster</taxon>
    </lineage>
</organism>
<comment type="caution">
    <text evidence="2">The sequence shown here is derived from an EMBL/GenBank/DDBJ whole genome shotgun (WGS) entry which is preliminary data.</text>
</comment>
<dbReference type="AlphaFoldDB" id="A0A9P8AVA5"/>
<dbReference type="GeneID" id="66104134"/>
<dbReference type="EMBL" id="MU250528">
    <property type="protein sequence ID" value="KAG7449328.1"/>
    <property type="molecule type" value="Genomic_DNA"/>
</dbReference>
<gene>
    <name evidence="2" type="ORF">BT62DRAFT_677902</name>
</gene>
<feature type="region of interest" description="Disordered" evidence="1">
    <location>
        <begin position="127"/>
        <end position="147"/>
    </location>
</feature>
<accession>A0A9P8AVA5</accession>
<protein>
    <submittedName>
        <fullName evidence="2">Uncharacterized protein</fullName>
    </submittedName>
</protein>
<evidence type="ECO:0000256" key="1">
    <source>
        <dbReference type="SAM" id="MobiDB-lite"/>
    </source>
</evidence>